<keyword evidence="7 9" id="KW-0456">Lyase</keyword>
<evidence type="ECO:0000313" key="11">
    <source>
        <dbReference type="EMBL" id="ADY59511.1"/>
    </source>
</evidence>
<dbReference type="InterPro" id="IPR018204">
    <property type="entry name" value="Trp_synthase_alpha_AS"/>
</dbReference>
<dbReference type="Pfam" id="PF00290">
    <property type="entry name" value="Trp_syntA"/>
    <property type="match status" value="1"/>
</dbReference>
<comment type="pathway">
    <text evidence="2 9">Amino-acid biosynthesis; L-tryptophan biosynthesis; L-tryptophan from chorismate: step 5/5.</text>
</comment>
<keyword evidence="12" id="KW-1185">Reference proteome</keyword>
<evidence type="ECO:0000256" key="6">
    <source>
        <dbReference type="ARBA" id="ARBA00023141"/>
    </source>
</evidence>
<dbReference type="Proteomes" id="UP000006860">
    <property type="component" value="Chromosome"/>
</dbReference>
<evidence type="ECO:0000256" key="5">
    <source>
        <dbReference type="ARBA" id="ARBA00022822"/>
    </source>
</evidence>
<evidence type="ECO:0000256" key="3">
    <source>
        <dbReference type="ARBA" id="ARBA00011270"/>
    </source>
</evidence>
<keyword evidence="4 9" id="KW-0028">Amino-acid biosynthesis</keyword>
<evidence type="ECO:0000256" key="4">
    <source>
        <dbReference type="ARBA" id="ARBA00022605"/>
    </source>
</evidence>
<evidence type="ECO:0000256" key="8">
    <source>
        <dbReference type="ARBA" id="ARBA00049047"/>
    </source>
</evidence>
<comment type="similarity">
    <text evidence="9 10">Belongs to the TrpA family.</text>
</comment>
<dbReference type="GO" id="GO:0005829">
    <property type="term" value="C:cytosol"/>
    <property type="evidence" value="ECO:0007669"/>
    <property type="project" value="TreeGrafter"/>
</dbReference>
<dbReference type="UniPathway" id="UPA00035">
    <property type="reaction ID" value="UER00044"/>
</dbReference>
<comment type="catalytic activity">
    <reaction evidence="8 9">
        <text>(1S,2R)-1-C-(indol-3-yl)glycerol 3-phosphate + L-serine = D-glyceraldehyde 3-phosphate + L-tryptophan + H2O</text>
        <dbReference type="Rhea" id="RHEA:10532"/>
        <dbReference type="ChEBI" id="CHEBI:15377"/>
        <dbReference type="ChEBI" id="CHEBI:33384"/>
        <dbReference type="ChEBI" id="CHEBI:57912"/>
        <dbReference type="ChEBI" id="CHEBI:58866"/>
        <dbReference type="ChEBI" id="CHEBI:59776"/>
        <dbReference type="EC" id="4.2.1.20"/>
    </reaction>
</comment>
<dbReference type="AlphaFoldDB" id="F0SH26"/>
<dbReference type="EC" id="4.2.1.20" evidence="9"/>
<dbReference type="PROSITE" id="PS00167">
    <property type="entry name" value="TRP_SYNTHASE_ALPHA"/>
    <property type="match status" value="1"/>
</dbReference>
<protein>
    <recommendedName>
        <fullName evidence="9">Tryptophan synthase alpha chain</fullName>
        <ecNumber evidence="9">4.2.1.20</ecNumber>
    </recommendedName>
</protein>
<evidence type="ECO:0000256" key="9">
    <source>
        <dbReference type="HAMAP-Rule" id="MF_00131"/>
    </source>
</evidence>
<name>F0SH26_RUBBR</name>
<evidence type="ECO:0000256" key="7">
    <source>
        <dbReference type="ARBA" id="ARBA00023239"/>
    </source>
</evidence>
<dbReference type="HOGENOM" id="CLU_016734_0_0_0"/>
<dbReference type="PANTHER" id="PTHR43406">
    <property type="entry name" value="TRYPTOPHAN SYNTHASE, ALPHA CHAIN"/>
    <property type="match status" value="1"/>
</dbReference>
<dbReference type="Gene3D" id="3.20.20.70">
    <property type="entry name" value="Aldolase class I"/>
    <property type="match status" value="1"/>
</dbReference>
<accession>F0SH26</accession>
<dbReference type="eggNOG" id="COG0159">
    <property type="taxonomic scope" value="Bacteria"/>
</dbReference>
<dbReference type="InterPro" id="IPR013785">
    <property type="entry name" value="Aldolase_TIM"/>
</dbReference>
<dbReference type="CDD" id="cd04724">
    <property type="entry name" value="Tryptophan_synthase_alpha"/>
    <property type="match status" value="1"/>
</dbReference>
<dbReference type="STRING" id="756272.Plabr_1902"/>
<evidence type="ECO:0000256" key="1">
    <source>
        <dbReference type="ARBA" id="ARBA00003365"/>
    </source>
</evidence>
<dbReference type="OrthoDB" id="9804578at2"/>
<dbReference type="EMBL" id="CP002546">
    <property type="protein sequence ID" value="ADY59511.1"/>
    <property type="molecule type" value="Genomic_DNA"/>
</dbReference>
<evidence type="ECO:0000256" key="2">
    <source>
        <dbReference type="ARBA" id="ARBA00004733"/>
    </source>
</evidence>
<comment type="subunit">
    <text evidence="3 9">Tetramer of two alpha and two beta chains.</text>
</comment>
<dbReference type="KEGG" id="pbs:Plabr_1902"/>
<feature type="active site" description="Proton acceptor" evidence="9">
    <location>
        <position position="54"/>
    </location>
</feature>
<dbReference type="InterPro" id="IPR011060">
    <property type="entry name" value="RibuloseP-bd_barrel"/>
</dbReference>
<dbReference type="GO" id="GO:0004834">
    <property type="term" value="F:tryptophan synthase activity"/>
    <property type="evidence" value="ECO:0007669"/>
    <property type="project" value="UniProtKB-UniRule"/>
</dbReference>
<organism evidence="11 12">
    <name type="scientific">Rubinisphaera brasiliensis (strain ATCC 49424 / DSM 5305 / JCM 21570 / IAM 15109 / NBRC 103401 / IFAM 1448)</name>
    <name type="common">Planctomyces brasiliensis</name>
    <dbReference type="NCBI Taxonomy" id="756272"/>
    <lineage>
        <taxon>Bacteria</taxon>
        <taxon>Pseudomonadati</taxon>
        <taxon>Planctomycetota</taxon>
        <taxon>Planctomycetia</taxon>
        <taxon>Planctomycetales</taxon>
        <taxon>Planctomycetaceae</taxon>
        <taxon>Rubinisphaera</taxon>
    </lineage>
</organism>
<keyword evidence="6 9" id="KW-0057">Aromatic amino acid biosynthesis</keyword>
<dbReference type="PANTHER" id="PTHR43406:SF1">
    <property type="entry name" value="TRYPTOPHAN SYNTHASE ALPHA CHAIN, CHLOROPLASTIC"/>
    <property type="match status" value="1"/>
</dbReference>
<dbReference type="SUPFAM" id="SSF51366">
    <property type="entry name" value="Ribulose-phoshate binding barrel"/>
    <property type="match status" value="1"/>
</dbReference>
<evidence type="ECO:0000313" key="12">
    <source>
        <dbReference type="Proteomes" id="UP000006860"/>
    </source>
</evidence>
<feature type="active site" description="Proton acceptor" evidence="9">
    <location>
        <position position="65"/>
    </location>
</feature>
<dbReference type="NCBIfam" id="TIGR00262">
    <property type="entry name" value="trpA"/>
    <property type="match status" value="1"/>
</dbReference>
<comment type="function">
    <text evidence="1 9">The alpha subunit is responsible for the aldol cleavage of indoleglycerol phosphate to indole and glyceraldehyde 3-phosphate.</text>
</comment>
<dbReference type="RefSeq" id="WP_013628238.1">
    <property type="nucleotide sequence ID" value="NC_015174.1"/>
</dbReference>
<gene>
    <name evidence="9" type="primary">trpA</name>
    <name evidence="11" type="ordered locus">Plabr_1902</name>
</gene>
<sequence length="275" mass="29386">MSTTTATPIAQTFAKLREQKKCAFIPFISAGDPNLQATPKLIRTLASAGADLIEIGFPYSDPIADGPVIQAAYTRALKHKLTVDQIFETVGSLKDDSLPPIVGMVSYAIIMRHGTERFIQQAVDAGFAGFIVPDLPTDEAAELAPVIKQAGLDLIQLIAPTTTEERAKKIVEHSSGFIYCIAVAGTTGAREEMASGLFDQLRWLKTQTDVPLAVGFGISKPEHIGPLKDVADGAIVGSAIVRYLEKSAEGDSEFDNAVGEIEQFAQQMADAAHQS</sequence>
<reference evidence="12" key="1">
    <citation type="submission" date="2011-02" db="EMBL/GenBank/DDBJ databases">
        <title>The complete genome of Planctomyces brasiliensis DSM 5305.</title>
        <authorList>
            <person name="Lucas S."/>
            <person name="Copeland A."/>
            <person name="Lapidus A."/>
            <person name="Bruce D."/>
            <person name="Goodwin L."/>
            <person name="Pitluck S."/>
            <person name="Kyrpides N."/>
            <person name="Mavromatis K."/>
            <person name="Pagani I."/>
            <person name="Ivanova N."/>
            <person name="Ovchinnikova G."/>
            <person name="Lu M."/>
            <person name="Detter J.C."/>
            <person name="Han C."/>
            <person name="Land M."/>
            <person name="Hauser L."/>
            <person name="Markowitz V."/>
            <person name="Cheng J.-F."/>
            <person name="Hugenholtz P."/>
            <person name="Woyke T."/>
            <person name="Wu D."/>
            <person name="Tindall B."/>
            <person name="Pomrenke H.G."/>
            <person name="Brambilla E."/>
            <person name="Klenk H.-P."/>
            <person name="Eisen J.A."/>
        </authorList>
    </citation>
    <scope>NUCLEOTIDE SEQUENCE [LARGE SCALE GENOMIC DNA]</scope>
    <source>
        <strain evidence="12">ATCC 49424 / DSM 5305 / JCM 21570 / NBRC 103401 / IFAM 1448</strain>
    </source>
</reference>
<dbReference type="FunFam" id="3.20.20.70:FF:000037">
    <property type="entry name" value="Tryptophan synthase alpha chain"/>
    <property type="match status" value="1"/>
</dbReference>
<dbReference type="HAMAP" id="MF_00131">
    <property type="entry name" value="Trp_synth_alpha"/>
    <property type="match status" value="1"/>
</dbReference>
<keyword evidence="5 9" id="KW-0822">Tryptophan biosynthesis</keyword>
<dbReference type="InterPro" id="IPR002028">
    <property type="entry name" value="Trp_synthase_suA"/>
</dbReference>
<proteinExistence type="inferred from homology"/>
<evidence type="ECO:0000256" key="10">
    <source>
        <dbReference type="RuleBase" id="RU003662"/>
    </source>
</evidence>